<dbReference type="GO" id="GO:0003677">
    <property type="term" value="F:DNA binding"/>
    <property type="evidence" value="ECO:0007669"/>
    <property type="project" value="InterPro"/>
</dbReference>
<dbReference type="InterPro" id="IPR016032">
    <property type="entry name" value="Sig_transdc_resp-reg_C-effctor"/>
</dbReference>
<dbReference type="KEGG" id="afs:AFR_38920"/>
<dbReference type="PATRIC" id="fig|1246995.3.peg.7876"/>
<evidence type="ECO:0000313" key="2">
    <source>
        <dbReference type="EMBL" id="AGZ46038.1"/>
    </source>
</evidence>
<feature type="domain" description="HTH luxR-type" evidence="1">
    <location>
        <begin position="271"/>
        <end position="336"/>
    </location>
</feature>
<dbReference type="PROSITE" id="PS50043">
    <property type="entry name" value="HTH_LUXR_2"/>
    <property type="match status" value="1"/>
</dbReference>
<dbReference type="InterPro" id="IPR051797">
    <property type="entry name" value="TrmB-like"/>
</dbReference>
<dbReference type="RefSeq" id="WP_023562372.1">
    <property type="nucleotide sequence ID" value="NC_022657.1"/>
</dbReference>
<dbReference type="Proteomes" id="UP000017746">
    <property type="component" value="Chromosome"/>
</dbReference>
<keyword evidence="3" id="KW-1185">Reference proteome</keyword>
<gene>
    <name evidence="2" type="ORF">AFR_38920</name>
</gene>
<dbReference type="HOGENOM" id="CLU_056943_2_0_11"/>
<dbReference type="GO" id="GO:0006355">
    <property type="term" value="P:regulation of DNA-templated transcription"/>
    <property type="evidence" value="ECO:0007669"/>
    <property type="project" value="InterPro"/>
</dbReference>
<dbReference type="STRING" id="1246995.AFR_38920"/>
<dbReference type="SMART" id="SM00421">
    <property type="entry name" value="HTH_LUXR"/>
    <property type="match status" value="1"/>
</dbReference>
<dbReference type="PANTHER" id="PTHR34293">
    <property type="entry name" value="HTH-TYPE TRANSCRIPTIONAL REGULATOR TRMBL2"/>
    <property type="match status" value="1"/>
</dbReference>
<dbReference type="eggNOG" id="COG1378">
    <property type="taxonomic scope" value="Bacteria"/>
</dbReference>
<reference evidence="2 3" key="1">
    <citation type="journal article" date="2014" name="J. Biotechnol.">
        <title>Complete genome sequence of the actinobacterium Actinoplanes friuliensis HAG 010964, producer of the lipopeptide antibiotic friulimycin.</title>
        <authorList>
            <person name="Ruckert C."/>
            <person name="Szczepanowski R."/>
            <person name="Albersmeier A."/>
            <person name="Goesmann A."/>
            <person name="Fischer N."/>
            <person name="Steinkamper A."/>
            <person name="Puhler A."/>
            <person name="Biener R."/>
            <person name="Schwartz D."/>
            <person name="Kalinowski J."/>
        </authorList>
    </citation>
    <scope>NUCLEOTIDE SEQUENCE [LARGE SCALE GENOMIC DNA]</scope>
    <source>
        <strain evidence="2 3">DSM 7358</strain>
    </source>
</reference>
<evidence type="ECO:0000313" key="3">
    <source>
        <dbReference type="Proteomes" id="UP000017746"/>
    </source>
</evidence>
<dbReference type="AlphaFoldDB" id="U5WA27"/>
<proteinExistence type="predicted"/>
<dbReference type="PANTHER" id="PTHR34293:SF1">
    <property type="entry name" value="HTH-TYPE TRANSCRIPTIONAL REGULATOR TRMBL2"/>
    <property type="match status" value="1"/>
</dbReference>
<dbReference type="SUPFAM" id="SSF46894">
    <property type="entry name" value="C-terminal effector domain of the bipartite response regulators"/>
    <property type="match status" value="1"/>
</dbReference>
<accession>U5WA27</accession>
<dbReference type="EMBL" id="CP006272">
    <property type="protein sequence ID" value="AGZ46038.1"/>
    <property type="molecule type" value="Genomic_DNA"/>
</dbReference>
<dbReference type="OrthoDB" id="4266042at2"/>
<protein>
    <submittedName>
        <fullName evidence="2">Erythropoiesis-stimulating protein</fullName>
    </submittedName>
</protein>
<sequence>MTTDKCGAPSGPTLAALGLSPAAERAYRTLLGQSGLAVAELSAQLGLHPDSAGEALAELAGLELVRPSADVPGVFRAANPEVGLQALVARRQADLERQQRELADGRLMVARVVGEYVDRVRPDQLGAERLLGMDAVRARIEYLAASAQRECLSFMPGRAQSAASLAESRPLDEAALRRGVVLRTVYQDSMRNDPGTLDYAAWLVAAGGEVRTVPVLPSRMLIVDDRVALVPIDPENSRAGAMQLTGTGVVSCLQSLFTLVWASADPLSRVPERDPGGLTAQQRELLRLLGEGLTDDAAANRLGVSQRTARRMMADLMTLLGARSRFEAGRLATRRGWL</sequence>
<dbReference type="InterPro" id="IPR000792">
    <property type="entry name" value="Tscrpt_reg_LuxR_C"/>
</dbReference>
<evidence type="ECO:0000259" key="1">
    <source>
        <dbReference type="PROSITE" id="PS50043"/>
    </source>
</evidence>
<dbReference type="InterPro" id="IPR036388">
    <property type="entry name" value="WH-like_DNA-bd_sf"/>
</dbReference>
<organism evidence="2 3">
    <name type="scientific">Actinoplanes friuliensis DSM 7358</name>
    <dbReference type="NCBI Taxonomy" id="1246995"/>
    <lineage>
        <taxon>Bacteria</taxon>
        <taxon>Bacillati</taxon>
        <taxon>Actinomycetota</taxon>
        <taxon>Actinomycetes</taxon>
        <taxon>Micromonosporales</taxon>
        <taxon>Micromonosporaceae</taxon>
        <taxon>Actinoplanes</taxon>
    </lineage>
</organism>
<name>U5WA27_9ACTN</name>
<dbReference type="Gene3D" id="1.10.10.10">
    <property type="entry name" value="Winged helix-like DNA-binding domain superfamily/Winged helix DNA-binding domain"/>
    <property type="match status" value="2"/>
</dbReference>